<feature type="chain" id="PRO_5046994005" description="Lipoprotein" evidence="1">
    <location>
        <begin position="31"/>
        <end position="227"/>
    </location>
</feature>
<dbReference type="EMBL" id="JABKKJ010000002">
    <property type="protein sequence ID" value="NPE24260.1"/>
    <property type="molecule type" value="Genomic_DNA"/>
</dbReference>
<dbReference type="RefSeq" id="WP_172343762.1">
    <property type="nucleotide sequence ID" value="NZ_CASYYZ010000115.1"/>
</dbReference>
<proteinExistence type="predicted"/>
<evidence type="ECO:0000313" key="2">
    <source>
        <dbReference type="EMBL" id="NPE24260.1"/>
    </source>
</evidence>
<keyword evidence="3" id="KW-1185">Reference proteome</keyword>
<keyword evidence="1" id="KW-0732">Signal</keyword>
<gene>
    <name evidence="2" type="ORF">HPS54_01785</name>
</gene>
<dbReference type="Proteomes" id="UP000820977">
    <property type="component" value="Unassembled WGS sequence"/>
</dbReference>
<reference evidence="2 3" key="1">
    <citation type="submission" date="2020-05" db="EMBL/GenBank/DDBJ databases">
        <title>Distinct polysaccharide utilization as determinants for interspecies competition between intestinal Prevotella spp.</title>
        <authorList>
            <person name="Galvez E.J.C."/>
            <person name="Iljazovic A."/>
            <person name="Strowig T."/>
        </authorList>
    </citation>
    <scope>NUCLEOTIDE SEQUENCE [LARGE SCALE GENOMIC DNA]</scope>
    <source>
        <strain evidence="2 3">PCHR</strain>
    </source>
</reference>
<protein>
    <recommendedName>
        <fullName evidence="4">Lipoprotein</fullName>
    </recommendedName>
</protein>
<accession>A0ABX2B2R6</accession>
<evidence type="ECO:0000256" key="1">
    <source>
        <dbReference type="SAM" id="SignalP"/>
    </source>
</evidence>
<organism evidence="2 3">
    <name type="scientific">Xylanibacter caecicola</name>
    <dbReference type="NCBI Taxonomy" id="2736294"/>
    <lineage>
        <taxon>Bacteria</taxon>
        <taxon>Pseudomonadati</taxon>
        <taxon>Bacteroidota</taxon>
        <taxon>Bacteroidia</taxon>
        <taxon>Bacteroidales</taxon>
        <taxon>Prevotellaceae</taxon>
        <taxon>Xylanibacter</taxon>
    </lineage>
</organism>
<dbReference type="PROSITE" id="PS51257">
    <property type="entry name" value="PROKAR_LIPOPROTEIN"/>
    <property type="match status" value="1"/>
</dbReference>
<feature type="signal peptide" evidence="1">
    <location>
        <begin position="1"/>
        <end position="30"/>
    </location>
</feature>
<evidence type="ECO:0008006" key="4">
    <source>
        <dbReference type="Google" id="ProtNLM"/>
    </source>
</evidence>
<name>A0ABX2B2R6_9BACT</name>
<sequence length="227" mass="25891">MKHQRFLFSAIAAMAVCCLFMLGSCQIAEAVIAGTTYYDTEIKTNDNRLITGRIGGQRSSNLPSGSKTISIKTDEGRMKIKSETIEYMKLARKGHPEKQQMLVYMDFKMPYKKKGVQKYRTFKRWQVLDNAGDHLLITAYGHSYSLSKDGALVITYSSDEGIQYCIQRRGDDCPILIGRSISGRSFMRKQWQAYLEDDAVLCKKIADKEIDAFDFKSITEQYTPGRR</sequence>
<comment type="caution">
    <text evidence="2">The sequence shown here is derived from an EMBL/GenBank/DDBJ whole genome shotgun (WGS) entry which is preliminary data.</text>
</comment>
<evidence type="ECO:0000313" key="3">
    <source>
        <dbReference type="Proteomes" id="UP000820977"/>
    </source>
</evidence>